<keyword evidence="3" id="KW-1185">Reference proteome</keyword>
<dbReference type="OrthoDB" id="10669267at2759"/>
<gene>
    <name evidence="2" type="ORF">SNEC2469_LOCUS11680</name>
</gene>
<proteinExistence type="predicted"/>
<dbReference type="EMBL" id="CAJNJA010018551">
    <property type="protein sequence ID" value="CAE7425793.1"/>
    <property type="molecule type" value="Genomic_DNA"/>
</dbReference>
<organism evidence="2 3">
    <name type="scientific">Symbiodinium necroappetens</name>
    <dbReference type="NCBI Taxonomy" id="1628268"/>
    <lineage>
        <taxon>Eukaryota</taxon>
        <taxon>Sar</taxon>
        <taxon>Alveolata</taxon>
        <taxon>Dinophyceae</taxon>
        <taxon>Suessiales</taxon>
        <taxon>Symbiodiniaceae</taxon>
        <taxon>Symbiodinium</taxon>
    </lineage>
</organism>
<reference evidence="2" key="1">
    <citation type="submission" date="2021-02" db="EMBL/GenBank/DDBJ databases">
        <authorList>
            <person name="Dougan E. K."/>
            <person name="Rhodes N."/>
            <person name="Thang M."/>
            <person name="Chan C."/>
        </authorList>
    </citation>
    <scope>NUCLEOTIDE SEQUENCE</scope>
</reference>
<sequence length="339" mass="38269">DIKPKAKAACKQPAEPKAKAKSQKKPHGKSVSKEDLQVRQKDNDAKKQERIDAAQAVANETCKIVRASGIEDVQPPLGFTAKWQVLSGVPTGFRLHYFVGGECGQERRFDYGMEEVRRWSLAKFLAGWTELDIDEAWLRESVSTRMRCAMCQFLLDEQGHTQEDERVSYGKGGVYWFLEQPSLSAMEFFPYLQYAMRLKTLNCEFMGTNMVRWMGLYNHWCFKPSIGFGSACEEMQMILVKRSIDKDGKKKVTGTKHGLEKSGAYPINFGLRVAELHLGLVAGRHDSNINDSLSLYSMHDKLIAGELRVTWLLQPIHVQNSRTSLMIINVETLGSGIGV</sequence>
<dbReference type="AlphaFoldDB" id="A0A812R9H2"/>
<evidence type="ECO:0000256" key="1">
    <source>
        <dbReference type="SAM" id="MobiDB-lite"/>
    </source>
</evidence>
<evidence type="ECO:0000313" key="2">
    <source>
        <dbReference type="EMBL" id="CAE7425793.1"/>
    </source>
</evidence>
<feature type="non-terminal residue" evidence="2">
    <location>
        <position position="1"/>
    </location>
</feature>
<protein>
    <submittedName>
        <fullName evidence="2">Uncharacterized protein</fullName>
    </submittedName>
</protein>
<evidence type="ECO:0000313" key="3">
    <source>
        <dbReference type="Proteomes" id="UP000601435"/>
    </source>
</evidence>
<comment type="caution">
    <text evidence="2">The sequence shown here is derived from an EMBL/GenBank/DDBJ whole genome shotgun (WGS) entry which is preliminary data.</text>
</comment>
<feature type="compositionally biased region" description="Basic residues" evidence="1">
    <location>
        <begin position="19"/>
        <end position="30"/>
    </location>
</feature>
<feature type="compositionally biased region" description="Basic and acidic residues" evidence="1">
    <location>
        <begin position="31"/>
        <end position="48"/>
    </location>
</feature>
<accession>A0A812R9H2</accession>
<dbReference type="Proteomes" id="UP000601435">
    <property type="component" value="Unassembled WGS sequence"/>
</dbReference>
<name>A0A812R9H2_9DINO</name>
<feature type="region of interest" description="Disordered" evidence="1">
    <location>
        <begin position="1"/>
        <end position="48"/>
    </location>
</feature>